<comment type="caution">
    <text evidence="1">The sequence shown here is derived from an EMBL/GenBank/DDBJ whole genome shotgun (WGS) entry which is preliminary data.</text>
</comment>
<dbReference type="AlphaFoldDB" id="A0A4R0NRT3"/>
<evidence type="ECO:0000313" key="2">
    <source>
        <dbReference type="Proteomes" id="UP000293347"/>
    </source>
</evidence>
<protein>
    <submittedName>
        <fullName evidence="1">DUF721 domain-containing protein</fullName>
    </submittedName>
</protein>
<evidence type="ECO:0000313" key="1">
    <source>
        <dbReference type="EMBL" id="TCD03606.1"/>
    </source>
</evidence>
<dbReference type="EMBL" id="SJSL01000001">
    <property type="protein sequence ID" value="TCD03606.1"/>
    <property type="molecule type" value="Genomic_DNA"/>
</dbReference>
<dbReference type="OrthoDB" id="9796545at2"/>
<proteinExistence type="predicted"/>
<dbReference type="RefSeq" id="WP_131594389.1">
    <property type="nucleotide sequence ID" value="NZ_SJSL01000001.1"/>
</dbReference>
<dbReference type="PANTHER" id="PTHR36456">
    <property type="entry name" value="UPF0232 PROTEIN SCO3875"/>
    <property type="match status" value="1"/>
</dbReference>
<name>A0A4R0NRT3_9SPHI</name>
<gene>
    <name evidence="1" type="ORF">EZ437_06530</name>
</gene>
<organism evidence="1 2">
    <name type="scientific">Pedobacter psychroterrae</name>
    <dbReference type="NCBI Taxonomy" id="2530453"/>
    <lineage>
        <taxon>Bacteria</taxon>
        <taxon>Pseudomonadati</taxon>
        <taxon>Bacteroidota</taxon>
        <taxon>Sphingobacteriia</taxon>
        <taxon>Sphingobacteriales</taxon>
        <taxon>Sphingobacteriaceae</taxon>
        <taxon>Pedobacter</taxon>
    </lineage>
</organism>
<dbReference type="InterPro" id="IPR007922">
    <property type="entry name" value="DciA-like"/>
</dbReference>
<sequence length="96" mass="10995">MRKPNDITLKEGIGKLLNVYKLKGRFDETSVINFWPELMGKAVANRTTQIYIAQKKLFVRIESSVVKNELLMVRTGIIQKINERAGTEVITDIVFL</sequence>
<keyword evidence="2" id="KW-1185">Reference proteome</keyword>
<dbReference type="Proteomes" id="UP000293347">
    <property type="component" value="Unassembled WGS sequence"/>
</dbReference>
<reference evidence="1 2" key="1">
    <citation type="submission" date="2019-02" db="EMBL/GenBank/DDBJ databases">
        <title>Pedobacter sp. RP-1-14 sp. nov., isolated from Arctic soil.</title>
        <authorList>
            <person name="Dahal R.H."/>
        </authorList>
    </citation>
    <scope>NUCLEOTIDE SEQUENCE [LARGE SCALE GENOMIC DNA]</scope>
    <source>
        <strain evidence="1 2">RP-1-14</strain>
    </source>
</reference>
<dbReference type="Pfam" id="PF05258">
    <property type="entry name" value="DciA"/>
    <property type="match status" value="1"/>
</dbReference>
<accession>A0A4R0NRT3</accession>
<dbReference type="PANTHER" id="PTHR36456:SF1">
    <property type="entry name" value="UPF0232 PROTEIN SCO3875"/>
    <property type="match status" value="1"/>
</dbReference>